<dbReference type="EMBL" id="JANVFO010000109">
    <property type="protein sequence ID" value="KAJ3712359.1"/>
    <property type="molecule type" value="Genomic_DNA"/>
</dbReference>
<dbReference type="Proteomes" id="UP001176059">
    <property type="component" value="Unassembled WGS sequence"/>
</dbReference>
<proteinExistence type="predicted"/>
<evidence type="ECO:0000313" key="1">
    <source>
        <dbReference type="EMBL" id="KAJ3712359.1"/>
    </source>
</evidence>
<gene>
    <name evidence="1" type="ORF">DFJ43DRAFT_1135035</name>
</gene>
<dbReference type="AlphaFoldDB" id="A0AA38J2Q7"/>
<organism evidence="1 2">
    <name type="scientific">Lentinula guzmanii</name>
    <dbReference type="NCBI Taxonomy" id="2804957"/>
    <lineage>
        <taxon>Eukaryota</taxon>
        <taxon>Fungi</taxon>
        <taxon>Dikarya</taxon>
        <taxon>Basidiomycota</taxon>
        <taxon>Agaricomycotina</taxon>
        <taxon>Agaricomycetes</taxon>
        <taxon>Agaricomycetidae</taxon>
        <taxon>Agaricales</taxon>
        <taxon>Marasmiineae</taxon>
        <taxon>Omphalotaceae</taxon>
        <taxon>Lentinula</taxon>
    </lineage>
</organism>
<dbReference type="InterPro" id="IPR046312">
    <property type="entry name" value="DUF6454"/>
</dbReference>
<name>A0AA38J2Q7_9AGAR</name>
<reference evidence="1" key="1">
    <citation type="submission" date="2022-08" db="EMBL/GenBank/DDBJ databases">
        <authorList>
            <consortium name="DOE Joint Genome Institute"/>
            <person name="Min B."/>
            <person name="Sierra-Patev S."/>
            <person name="Naranjo-Ortiz M."/>
            <person name="Looney B."/>
            <person name="Konkel Z."/>
            <person name="Slot J.C."/>
            <person name="Sakamoto Y."/>
            <person name="Steenwyk J.L."/>
            <person name="Rokas A."/>
            <person name="Carro J."/>
            <person name="Camarero S."/>
            <person name="Ferreira P."/>
            <person name="Molpeceres G."/>
            <person name="Ruiz-duenas F.J."/>
            <person name="Serrano A."/>
            <person name="Henrissat B."/>
            <person name="Drula E."/>
            <person name="Hughes K.W."/>
            <person name="Mata J.L."/>
            <person name="Ishikawa N.K."/>
            <person name="Vargas-Isla R."/>
            <person name="Ushijima S."/>
            <person name="Smith C.A."/>
            <person name="Ahrendt S."/>
            <person name="Andreopoulos W."/>
            <person name="He G."/>
            <person name="LaButti K."/>
            <person name="Lipzen A."/>
            <person name="Ng V."/>
            <person name="Riley R."/>
            <person name="Sandor L."/>
            <person name="Barry K."/>
            <person name="Martinez A.T."/>
            <person name="Xiao Y."/>
            <person name="Gibbons J.G."/>
            <person name="Terashima K."/>
            <person name="Hibbett D.S."/>
            <person name="Grigoriev I.V."/>
        </authorList>
    </citation>
    <scope>NUCLEOTIDE SEQUENCE</scope>
    <source>
        <strain evidence="1">ET3784</strain>
    </source>
</reference>
<reference evidence="1" key="2">
    <citation type="journal article" date="2023" name="Proc. Natl. Acad. Sci. U.S.A.">
        <title>A global phylogenomic analysis of the shiitake genus Lentinula.</title>
        <authorList>
            <person name="Sierra-Patev S."/>
            <person name="Min B."/>
            <person name="Naranjo-Ortiz M."/>
            <person name="Looney B."/>
            <person name="Konkel Z."/>
            <person name="Slot J.C."/>
            <person name="Sakamoto Y."/>
            <person name="Steenwyk J.L."/>
            <person name="Rokas A."/>
            <person name="Carro J."/>
            <person name="Camarero S."/>
            <person name="Ferreira P."/>
            <person name="Molpeceres G."/>
            <person name="Ruiz-Duenas F.J."/>
            <person name="Serrano A."/>
            <person name="Henrissat B."/>
            <person name="Drula E."/>
            <person name="Hughes K.W."/>
            <person name="Mata J.L."/>
            <person name="Ishikawa N.K."/>
            <person name="Vargas-Isla R."/>
            <person name="Ushijima S."/>
            <person name="Smith C.A."/>
            <person name="Donoghue J."/>
            <person name="Ahrendt S."/>
            <person name="Andreopoulos W."/>
            <person name="He G."/>
            <person name="LaButti K."/>
            <person name="Lipzen A."/>
            <person name="Ng V."/>
            <person name="Riley R."/>
            <person name="Sandor L."/>
            <person name="Barry K."/>
            <person name="Martinez A.T."/>
            <person name="Xiao Y."/>
            <person name="Gibbons J.G."/>
            <person name="Terashima K."/>
            <person name="Grigoriev I.V."/>
            <person name="Hibbett D."/>
        </authorList>
    </citation>
    <scope>NUCLEOTIDE SEQUENCE</scope>
    <source>
        <strain evidence="1">ET3784</strain>
    </source>
</reference>
<protein>
    <submittedName>
        <fullName evidence="1">Uncharacterized protein</fullName>
    </submittedName>
</protein>
<sequence length="285" mass="31056">MVTIQYSLIATALNITYYSSKLPIAPLLLPRSHAQGDGSEIVDLFNNLGRSTVWKAVDKPEGIIRLGPDRFVVSAGEYTEPTIPFNTTINGTDRSPGAVFAHLVVFSGNRTRSADAILTKQGAIEYHIGGLDYDGRYIWATIAQYRPNSTASLSTLTTLNWGSRNSSTWSLAHLSPFTSESNYFTIPIFTSRNSSYYIDYQDCKFLGRNPAQCSNRRRLMLCSSVATIGTGLNPGGIAIVDVESMVPLVEIPTTMTSDAGALHNSTLYGYEAQAQSPFEFGGGLR</sequence>
<dbReference type="Pfam" id="PF20055">
    <property type="entry name" value="DUF6454"/>
    <property type="match status" value="2"/>
</dbReference>
<accession>A0AA38J2Q7</accession>
<keyword evidence="2" id="KW-1185">Reference proteome</keyword>
<evidence type="ECO:0000313" key="2">
    <source>
        <dbReference type="Proteomes" id="UP001176059"/>
    </source>
</evidence>
<comment type="caution">
    <text evidence="1">The sequence shown here is derived from an EMBL/GenBank/DDBJ whole genome shotgun (WGS) entry which is preliminary data.</text>
</comment>